<sequence>MRRLQVFIAAALSVMAAGTALAQGQVYRCPGNNFTNSITAKEAEQRGCKVVEGGNVTVVQSPRLPVAKAPAAAPAERPAGSRVSDAEQRARDSDARRILESELQREEEQLAALQKEYNNGQPERLGNERNYQKYLDRVAELKASIARKEADIEAIRRELAKLPPAQ</sequence>
<evidence type="ECO:0000313" key="4">
    <source>
        <dbReference type="Proteomes" id="UP000239406"/>
    </source>
</evidence>
<dbReference type="OrthoDB" id="5298561at2"/>
<comment type="caution">
    <text evidence="3">The sequence shown here is derived from an EMBL/GenBank/DDBJ whole genome shotgun (WGS) entry which is preliminary data.</text>
</comment>
<dbReference type="AlphaFoldDB" id="A0A2S5T305"/>
<keyword evidence="4" id="KW-1185">Reference proteome</keyword>
<feature type="compositionally biased region" description="Basic and acidic residues" evidence="1">
    <location>
        <begin position="84"/>
        <end position="95"/>
    </location>
</feature>
<accession>A0A2S5T305</accession>
<proteinExistence type="predicted"/>
<feature type="chain" id="PRO_5015473552" evidence="2">
    <location>
        <begin position="23"/>
        <end position="166"/>
    </location>
</feature>
<evidence type="ECO:0000256" key="1">
    <source>
        <dbReference type="SAM" id="MobiDB-lite"/>
    </source>
</evidence>
<keyword evidence="2" id="KW-0732">Signal</keyword>
<feature type="compositionally biased region" description="Low complexity" evidence="1">
    <location>
        <begin position="67"/>
        <end position="78"/>
    </location>
</feature>
<evidence type="ECO:0000256" key="2">
    <source>
        <dbReference type="SAM" id="SignalP"/>
    </source>
</evidence>
<dbReference type="RefSeq" id="WP_104358210.1">
    <property type="nucleotide sequence ID" value="NZ_CALFFA010000022.1"/>
</dbReference>
<gene>
    <name evidence="3" type="ORF">C1702_13375</name>
</gene>
<feature type="region of interest" description="Disordered" evidence="1">
    <location>
        <begin position="67"/>
        <end position="95"/>
    </location>
</feature>
<protein>
    <submittedName>
        <fullName evidence="3">Uncharacterized protein</fullName>
    </submittedName>
</protein>
<reference evidence="3 4" key="1">
    <citation type="submission" date="2018-02" db="EMBL/GenBank/DDBJ databases">
        <title>Reclassifiation of [Polyangium] brachysporum DSM 7029 as Guopingzhaonella breviflexa gen. nov., sp. nov., a member of the family Comamonadaceae.</title>
        <authorList>
            <person name="Tang B."/>
        </authorList>
    </citation>
    <scope>NUCLEOTIDE SEQUENCE [LARGE SCALE GENOMIC DNA]</scope>
    <source>
        <strain evidence="3 4">DSM 15344</strain>
    </source>
</reference>
<dbReference type="Proteomes" id="UP000239406">
    <property type="component" value="Unassembled WGS sequence"/>
</dbReference>
<name>A0A2S5T305_9BURK</name>
<organism evidence="3 4">
    <name type="scientific">Caldimonas thermodepolymerans</name>
    <dbReference type="NCBI Taxonomy" id="215580"/>
    <lineage>
        <taxon>Bacteria</taxon>
        <taxon>Pseudomonadati</taxon>
        <taxon>Pseudomonadota</taxon>
        <taxon>Betaproteobacteria</taxon>
        <taxon>Burkholderiales</taxon>
        <taxon>Sphaerotilaceae</taxon>
        <taxon>Caldimonas</taxon>
    </lineage>
</organism>
<dbReference type="EMBL" id="PSNY01000014">
    <property type="protein sequence ID" value="PPE69257.1"/>
    <property type="molecule type" value="Genomic_DNA"/>
</dbReference>
<evidence type="ECO:0000313" key="3">
    <source>
        <dbReference type="EMBL" id="PPE69257.1"/>
    </source>
</evidence>
<feature type="signal peptide" evidence="2">
    <location>
        <begin position="1"/>
        <end position="22"/>
    </location>
</feature>